<dbReference type="GO" id="GO:0034220">
    <property type="term" value="P:monoatomic ion transmembrane transport"/>
    <property type="evidence" value="ECO:0007669"/>
    <property type="project" value="UniProtKB-KW"/>
</dbReference>
<dbReference type="InterPro" id="IPR036574">
    <property type="entry name" value="Scorpion_toxin-like_sf"/>
</dbReference>
<keyword evidence="4" id="KW-0407">Ion channel</keyword>
<accession>A0A0K0LCI2</accession>
<evidence type="ECO:0000256" key="1">
    <source>
        <dbReference type="ARBA" id="ARBA00004613"/>
    </source>
</evidence>
<dbReference type="InterPro" id="IPR044062">
    <property type="entry name" value="LCN-type_CS_alpha_beta_dom"/>
</dbReference>
<keyword evidence="4" id="KW-0813">Transport</keyword>
<dbReference type="GO" id="GO:0008200">
    <property type="term" value="F:ion channel inhibitor activity"/>
    <property type="evidence" value="ECO:0007669"/>
    <property type="project" value="InterPro"/>
</dbReference>
<feature type="non-terminal residue" evidence="4">
    <location>
        <position position="1"/>
    </location>
</feature>
<protein>
    <submittedName>
        <fullName evidence="4">Sodium channel blocker AbNaTx4</fullName>
    </submittedName>
</protein>
<keyword evidence="4" id="KW-0406">Ion transport</keyword>
<dbReference type="SUPFAM" id="SSF57095">
    <property type="entry name" value="Scorpion toxin-like"/>
    <property type="match status" value="1"/>
</dbReference>
<dbReference type="PROSITE" id="PS51863">
    <property type="entry name" value="LCN_CSAB"/>
    <property type="match status" value="1"/>
</dbReference>
<name>A0A0K0LCI2_9SCOR</name>
<organism evidence="4">
    <name type="scientific">Androctonus bicolor</name>
    <dbReference type="NCBI Taxonomy" id="748906"/>
    <lineage>
        <taxon>Eukaryota</taxon>
        <taxon>Metazoa</taxon>
        <taxon>Ecdysozoa</taxon>
        <taxon>Arthropoda</taxon>
        <taxon>Chelicerata</taxon>
        <taxon>Arachnida</taxon>
        <taxon>Scorpiones</taxon>
        <taxon>Buthida</taxon>
        <taxon>Buthoidea</taxon>
        <taxon>Buthidae</taxon>
        <taxon>Androctonus</taxon>
    </lineage>
</organism>
<sequence length="35" mass="3836">KTGYCYGIGCWCIDVPDDVKVYGDDGNFCDSSKVL</sequence>
<dbReference type="EMBL" id="KJ787365">
    <property type="protein sequence ID" value="AIX87653.1"/>
    <property type="molecule type" value="mRNA"/>
</dbReference>
<dbReference type="AlphaFoldDB" id="A0A0K0LCI2"/>
<reference evidence="4" key="1">
    <citation type="journal article" date="2015" name="J. Proteomics">
        <title>Unique diversity of the venom peptides from the scorpion Androctonus bicolor revealed by transcriptomic and proteomic analysis.</title>
        <authorList>
            <person name="Zhang L."/>
            <person name="Shi W."/>
            <person name="Zeng X.C."/>
            <person name="Ge F."/>
            <person name="Yang M."/>
            <person name="Nie Y."/>
            <person name="Bao A."/>
            <person name="Wu S."/>
            <person name="E G."/>
        </authorList>
    </citation>
    <scope>NUCLEOTIDE SEQUENCE</scope>
</reference>
<dbReference type="GO" id="GO:0005576">
    <property type="term" value="C:extracellular region"/>
    <property type="evidence" value="ECO:0007669"/>
    <property type="project" value="UniProtKB-SubCell"/>
</dbReference>
<evidence type="ECO:0000256" key="2">
    <source>
        <dbReference type="ARBA" id="ARBA00022525"/>
    </source>
</evidence>
<proteinExistence type="evidence at transcript level"/>
<comment type="subcellular location">
    <subcellularLocation>
        <location evidence="1">Secreted</location>
    </subcellularLocation>
</comment>
<dbReference type="Gene3D" id="3.30.30.10">
    <property type="entry name" value="Knottin, scorpion toxin-like"/>
    <property type="match status" value="1"/>
</dbReference>
<feature type="domain" description="LCN-type CS-alpha/beta" evidence="3">
    <location>
        <begin position="1"/>
        <end position="30"/>
    </location>
</feature>
<evidence type="ECO:0000313" key="4">
    <source>
        <dbReference type="EMBL" id="AIX87653.1"/>
    </source>
</evidence>
<keyword evidence="2" id="KW-0964">Secreted</keyword>
<evidence type="ECO:0000259" key="3">
    <source>
        <dbReference type="PROSITE" id="PS51863"/>
    </source>
</evidence>